<dbReference type="OrthoDB" id="2150324at2759"/>
<evidence type="ECO:0000256" key="3">
    <source>
        <dbReference type="ARBA" id="ARBA00022737"/>
    </source>
</evidence>
<sequence length="306" mass="34802">MAFLKMKELVRRSERVKSLHVHPTEPWILLSLYSGTVSIWNYESQATEKSFKVTESPVRSAKFVPSKHWIVIGSDDGYLRIYDYGTSEKVREFKAHEDFIRCVAVHPTRPCILTASDDKSVKLWDWEKDWICCRTFEGHSHYVMHLAFSPEDNDSFASASLDGCLKIWTIDSSIPKFNIEGHSKGVNFVEYYFSNADNKLYLLSGSDDCTAKVWDYETKSCVHTLEGHNHNVTAIFAHPEFPVVITGSEDKTVRVWSKVTHSLETTLDLGLGRIWAIGYIRASKQVAFACDEGTITAKIFNSGELD</sequence>
<dbReference type="AlphaFoldDB" id="A0A218WUE4"/>
<proteinExistence type="predicted"/>
<dbReference type="SMART" id="SM00320">
    <property type="entry name" value="WD40"/>
    <property type="match status" value="7"/>
</dbReference>
<organism evidence="8 10">
    <name type="scientific">Punica granatum</name>
    <name type="common">Pomegranate</name>
    <dbReference type="NCBI Taxonomy" id="22663"/>
    <lineage>
        <taxon>Eukaryota</taxon>
        <taxon>Viridiplantae</taxon>
        <taxon>Streptophyta</taxon>
        <taxon>Embryophyta</taxon>
        <taxon>Tracheophyta</taxon>
        <taxon>Spermatophyta</taxon>
        <taxon>Magnoliopsida</taxon>
        <taxon>eudicotyledons</taxon>
        <taxon>Gunneridae</taxon>
        <taxon>Pentapetalae</taxon>
        <taxon>rosids</taxon>
        <taxon>malvids</taxon>
        <taxon>Myrtales</taxon>
        <taxon>Lythraceae</taxon>
        <taxon>Punica</taxon>
    </lineage>
</organism>
<dbReference type="GO" id="GO:0006888">
    <property type="term" value="P:endoplasmic reticulum to Golgi vesicle-mediated transport"/>
    <property type="evidence" value="ECO:0007669"/>
    <property type="project" value="TreeGrafter"/>
</dbReference>
<reference evidence="9 11" key="3">
    <citation type="submission" date="2017-11" db="EMBL/GenBank/DDBJ databases">
        <title>De-novo sequencing of pomegranate (Punica granatum L.) genome.</title>
        <authorList>
            <person name="Akparov Z."/>
            <person name="Amiraslanov A."/>
            <person name="Hajiyeva S."/>
            <person name="Abbasov M."/>
            <person name="Kaur K."/>
            <person name="Hamwieh A."/>
            <person name="Solovyev V."/>
            <person name="Salamov A."/>
            <person name="Braich B."/>
            <person name="Kosarev P."/>
            <person name="Mahmoud A."/>
            <person name="Hajiyev E."/>
            <person name="Babayeva S."/>
            <person name="Izzatullayeva V."/>
            <person name="Mammadov A."/>
            <person name="Mammadov A."/>
            <person name="Sharifova S."/>
            <person name="Ojaghi J."/>
            <person name="Eynullazada K."/>
            <person name="Bayramov B."/>
            <person name="Abdulazimova A."/>
            <person name="Shahmuradov I."/>
        </authorList>
    </citation>
    <scope>NUCLEOTIDE SEQUENCE [LARGE SCALE GENOMIC DNA]</scope>
    <source>
        <strain evidence="9">AG2017</strain>
        <strain evidence="11">cv. AG2017</strain>
        <tissue evidence="9">Leaf</tissue>
    </source>
</reference>
<dbReference type="InterPro" id="IPR015943">
    <property type="entry name" value="WD40/YVTN_repeat-like_dom_sf"/>
</dbReference>
<protein>
    <recommendedName>
        <fullName evidence="6">Beta'-coat protein</fullName>
    </recommendedName>
</protein>
<name>A0A218WUE4_PUNGR</name>
<feature type="repeat" description="WD" evidence="7">
    <location>
        <begin position="179"/>
        <end position="224"/>
    </location>
</feature>
<dbReference type="EMBL" id="PGOL01002483">
    <property type="protein sequence ID" value="PKI47588.1"/>
    <property type="molecule type" value="Genomic_DNA"/>
</dbReference>
<dbReference type="PANTHER" id="PTHR19876:SF75">
    <property type="entry name" value="COATOMER SUBUNIT BETA'-3"/>
    <property type="match status" value="1"/>
</dbReference>
<gene>
    <name evidence="8" type="ORF">CDL15_Pgr005431</name>
    <name evidence="9" type="ORF">CRG98_032029</name>
</gene>
<feature type="repeat" description="WD" evidence="7">
    <location>
        <begin position="93"/>
        <end position="125"/>
    </location>
</feature>
<dbReference type="GO" id="GO:0006890">
    <property type="term" value="P:retrograde vesicle-mediated transport, Golgi to endoplasmic reticulum"/>
    <property type="evidence" value="ECO:0007669"/>
    <property type="project" value="TreeGrafter"/>
</dbReference>
<keyword evidence="3" id="KW-0677">Repeat</keyword>
<dbReference type="Pfam" id="PF00400">
    <property type="entry name" value="WD40"/>
    <property type="match status" value="5"/>
</dbReference>
<comment type="caution">
    <text evidence="8">The sequence shown here is derived from an EMBL/GenBank/DDBJ whole genome shotgun (WGS) entry which is preliminary data.</text>
</comment>
<feature type="repeat" description="WD" evidence="7">
    <location>
        <begin position="136"/>
        <end position="172"/>
    </location>
</feature>
<keyword evidence="4" id="KW-0968">Cytoplasmic vesicle</keyword>
<comment type="function">
    <text evidence="5">The coatomer is a cytosolic protein complex that binds to dilysine motifs and reversibly associates with Golgi non-clathrin-coated vesicles, which further mediate biosynthetic protein transport from the ER, via the Golgi up to the trans Golgi network. Coatomer complex is required for budding from Golgi membranes, and is essential for the retrograde Golgi-to-ER transport of dilysine-tagged proteins.</text>
</comment>
<dbReference type="PANTHER" id="PTHR19876">
    <property type="entry name" value="COATOMER"/>
    <property type="match status" value="1"/>
</dbReference>
<evidence type="ECO:0000256" key="5">
    <source>
        <dbReference type="ARBA" id="ARBA00025536"/>
    </source>
</evidence>
<dbReference type="GO" id="GO:0006886">
    <property type="term" value="P:intracellular protein transport"/>
    <property type="evidence" value="ECO:0007669"/>
    <property type="project" value="TreeGrafter"/>
</dbReference>
<dbReference type="GO" id="GO:0006891">
    <property type="term" value="P:intra-Golgi vesicle-mediated transport"/>
    <property type="evidence" value="ECO:0007669"/>
    <property type="project" value="TreeGrafter"/>
</dbReference>
<dbReference type="SUPFAM" id="SSF50978">
    <property type="entry name" value="WD40 repeat-like"/>
    <property type="match status" value="1"/>
</dbReference>
<evidence type="ECO:0000256" key="1">
    <source>
        <dbReference type="ARBA" id="ARBA00004156"/>
    </source>
</evidence>
<keyword evidence="2 7" id="KW-0853">WD repeat</keyword>
<reference evidence="8" key="2">
    <citation type="submission" date="2017-06" db="EMBL/GenBank/DDBJ databases">
        <title>The pomegranate genome and the genomics of punicalagin biosynthesis.</title>
        <authorList>
            <person name="Xu C."/>
        </authorList>
    </citation>
    <scope>NUCLEOTIDE SEQUENCE [LARGE SCALE GENOMIC DNA]</scope>
    <source>
        <tissue evidence="8">Fresh leaf</tissue>
    </source>
</reference>
<dbReference type="InterPro" id="IPR001680">
    <property type="entry name" value="WD40_rpt"/>
</dbReference>
<evidence type="ECO:0000313" key="11">
    <source>
        <dbReference type="Proteomes" id="UP000233551"/>
    </source>
</evidence>
<evidence type="ECO:0000256" key="2">
    <source>
        <dbReference type="ARBA" id="ARBA00022574"/>
    </source>
</evidence>
<comment type="subcellular location">
    <subcellularLocation>
        <location evidence="1">Cytoplasmic vesicle membrane</location>
    </subcellularLocation>
</comment>
<dbReference type="EMBL" id="MTKT01003181">
    <property type="protein sequence ID" value="OWM76467.1"/>
    <property type="molecule type" value="Genomic_DNA"/>
</dbReference>
<dbReference type="PRINTS" id="PR00320">
    <property type="entry name" value="GPROTEINBRPT"/>
</dbReference>
<dbReference type="GeneID" id="116199118"/>
<evidence type="ECO:0000256" key="6">
    <source>
        <dbReference type="ARBA" id="ARBA00032920"/>
    </source>
</evidence>
<dbReference type="CDD" id="cd00200">
    <property type="entry name" value="WD40"/>
    <property type="match status" value="1"/>
</dbReference>
<accession>A0A218WUE4</accession>
<keyword evidence="11" id="KW-1185">Reference proteome</keyword>
<evidence type="ECO:0000313" key="8">
    <source>
        <dbReference type="EMBL" id="OWM76467.1"/>
    </source>
</evidence>
<dbReference type="FunFam" id="2.130.10.10:FF:000016">
    <property type="entry name" value="Coatomer alpha subunit, putative"/>
    <property type="match status" value="1"/>
</dbReference>
<evidence type="ECO:0000256" key="4">
    <source>
        <dbReference type="ARBA" id="ARBA00023329"/>
    </source>
</evidence>
<reference evidence="10" key="1">
    <citation type="journal article" date="2017" name="Plant J.">
        <title>The pomegranate (Punica granatum L.) genome and the genomics of punicalagin biosynthesis.</title>
        <authorList>
            <person name="Qin G."/>
            <person name="Xu C."/>
            <person name="Ming R."/>
            <person name="Tang H."/>
            <person name="Guyot R."/>
            <person name="Kramer E.M."/>
            <person name="Hu Y."/>
            <person name="Yi X."/>
            <person name="Qi Y."/>
            <person name="Xu X."/>
            <person name="Gao Z."/>
            <person name="Pan H."/>
            <person name="Jian J."/>
            <person name="Tian Y."/>
            <person name="Yue Z."/>
            <person name="Xu Y."/>
        </authorList>
    </citation>
    <scope>NUCLEOTIDE SEQUENCE [LARGE SCALE GENOMIC DNA]</scope>
    <source>
        <strain evidence="10">cv. Dabenzi</strain>
    </source>
</reference>
<dbReference type="Proteomes" id="UP000233551">
    <property type="component" value="Unassembled WGS sequence"/>
</dbReference>
<dbReference type="InterPro" id="IPR036322">
    <property type="entry name" value="WD40_repeat_dom_sf"/>
</dbReference>
<dbReference type="Gene3D" id="2.130.10.10">
    <property type="entry name" value="YVTN repeat-like/Quinoprotein amine dehydrogenase"/>
    <property type="match status" value="1"/>
</dbReference>
<dbReference type="InterPro" id="IPR020472">
    <property type="entry name" value="WD40_PAC1"/>
</dbReference>
<dbReference type="STRING" id="22663.A0A218WUE4"/>
<feature type="repeat" description="WD" evidence="7">
    <location>
        <begin position="225"/>
        <end position="257"/>
    </location>
</feature>
<dbReference type="Proteomes" id="UP000197138">
    <property type="component" value="Unassembled WGS sequence"/>
</dbReference>
<dbReference type="PROSITE" id="PS50294">
    <property type="entry name" value="WD_REPEATS_REGION"/>
    <property type="match status" value="3"/>
</dbReference>
<evidence type="ECO:0000313" key="9">
    <source>
        <dbReference type="EMBL" id="PKI47588.1"/>
    </source>
</evidence>
<dbReference type="GO" id="GO:0030126">
    <property type="term" value="C:COPI vesicle coat"/>
    <property type="evidence" value="ECO:0007669"/>
    <property type="project" value="TreeGrafter"/>
</dbReference>
<dbReference type="PROSITE" id="PS50082">
    <property type="entry name" value="WD_REPEATS_2"/>
    <property type="match status" value="5"/>
</dbReference>
<dbReference type="InterPro" id="IPR050844">
    <property type="entry name" value="Coatomer_complex_subunit"/>
</dbReference>
<feature type="repeat" description="WD" evidence="7">
    <location>
        <begin position="51"/>
        <end position="92"/>
    </location>
</feature>
<evidence type="ECO:0000256" key="7">
    <source>
        <dbReference type="PROSITE-ProRule" id="PRU00221"/>
    </source>
</evidence>
<evidence type="ECO:0000313" key="10">
    <source>
        <dbReference type="Proteomes" id="UP000197138"/>
    </source>
</evidence>